<accession>A0ACB8AE67</accession>
<sequence length="285" mass="32040">GAGIERGTFRCLMDIITQQGQYWEQRGSYFVPAFSRASGPITGRIHHFKACGFLAAQHTLLYTNGPIPISPERLAPWWELAASDPLPKDAMSPLGQFLIYVMDMQVCLCELDDQRTEEEHDSWTKTFLSKVLLGNSDPWNHPEFVAFRDGFDMALTEGTKPKRFIQTFIDSIASVPALIAGLYNREVTSLSQVLDHLKFEITRANPDGTTNHWANLFQLALGCYLRETGHPIQAADRGLITPEVLNSGQRDSLLRPRLLLYSCTDSNLLPAQSDWKIMVIIVLSE</sequence>
<evidence type="ECO:0000313" key="2">
    <source>
        <dbReference type="Proteomes" id="UP000790377"/>
    </source>
</evidence>
<dbReference type="Proteomes" id="UP000790377">
    <property type="component" value="Unassembled WGS sequence"/>
</dbReference>
<proteinExistence type="predicted"/>
<protein>
    <submittedName>
        <fullName evidence="1">Uncharacterized protein</fullName>
    </submittedName>
</protein>
<organism evidence="1 2">
    <name type="scientific">Hygrophoropsis aurantiaca</name>
    <dbReference type="NCBI Taxonomy" id="72124"/>
    <lineage>
        <taxon>Eukaryota</taxon>
        <taxon>Fungi</taxon>
        <taxon>Dikarya</taxon>
        <taxon>Basidiomycota</taxon>
        <taxon>Agaricomycotina</taxon>
        <taxon>Agaricomycetes</taxon>
        <taxon>Agaricomycetidae</taxon>
        <taxon>Boletales</taxon>
        <taxon>Coniophorineae</taxon>
        <taxon>Hygrophoropsidaceae</taxon>
        <taxon>Hygrophoropsis</taxon>
    </lineage>
</organism>
<keyword evidence="2" id="KW-1185">Reference proteome</keyword>
<comment type="caution">
    <text evidence="1">The sequence shown here is derived from an EMBL/GenBank/DDBJ whole genome shotgun (WGS) entry which is preliminary data.</text>
</comment>
<name>A0ACB8AE67_9AGAM</name>
<evidence type="ECO:0000313" key="1">
    <source>
        <dbReference type="EMBL" id="KAH7911437.1"/>
    </source>
</evidence>
<reference evidence="1" key="1">
    <citation type="journal article" date="2021" name="New Phytol.">
        <title>Evolutionary innovations through gain and loss of genes in the ectomycorrhizal Boletales.</title>
        <authorList>
            <person name="Wu G."/>
            <person name="Miyauchi S."/>
            <person name="Morin E."/>
            <person name="Kuo A."/>
            <person name="Drula E."/>
            <person name="Varga T."/>
            <person name="Kohler A."/>
            <person name="Feng B."/>
            <person name="Cao Y."/>
            <person name="Lipzen A."/>
            <person name="Daum C."/>
            <person name="Hundley H."/>
            <person name="Pangilinan J."/>
            <person name="Johnson J."/>
            <person name="Barry K."/>
            <person name="LaButti K."/>
            <person name="Ng V."/>
            <person name="Ahrendt S."/>
            <person name="Min B."/>
            <person name="Choi I.G."/>
            <person name="Park H."/>
            <person name="Plett J.M."/>
            <person name="Magnuson J."/>
            <person name="Spatafora J.W."/>
            <person name="Nagy L.G."/>
            <person name="Henrissat B."/>
            <person name="Grigoriev I.V."/>
            <person name="Yang Z.L."/>
            <person name="Xu J."/>
            <person name="Martin F.M."/>
        </authorList>
    </citation>
    <scope>NUCLEOTIDE SEQUENCE</scope>
    <source>
        <strain evidence="1">ATCC 28755</strain>
    </source>
</reference>
<dbReference type="EMBL" id="MU267678">
    <property type="protein sequence ID" value="KAH7911437.1"/>
    <property type="molecule type" value="Genomic_DNA"/>
</dbReference>
<gene>
    <name evidence="1" type="ORF">BJ138DRAFT_1006581</name>
</gene>
<feature type="non-terminal residue" evidence="1">
    <location>
        <position position="1"/>
    </location>
</feature>